<comment type="cofactor">
    <cofactor evidence="3">
        <name>Na(+)</name>
        <dbReference type="ChEBI" id="CHEBI:29101"/>
    </cofactor>
</comment>
<comment type="subunit">
    <text evidence="5">Monomer.</text>
</comment>
<evidence type="ECO:0000256" key="5">
    <source>
        <dbReference type="ARBA" id="ARBA00011245"/>
    </source>
</evidence>
<evidence type="ECO:0000256" key="1">
    <source>
        <dbReference type="ARBA" id="ARBA00001412"/>
    </source>
</evidence>
<dbReference type="EC" id="3.2.1.23" evidence="6 12"/>
<evidence type="ECO:0000256" key="11">
    <source>
        <dbReference type="ARBA" id="ARBA00032230"/>
    </source>
</evidence>
<dbReference type="PROSITE" id="PS00719">
    <property type="entry name" value="GLYCOSYL_HYDROL_F2_1"/>
    <property type="match status" value="1"/>
</dbReference>
<reference evidence="15 16" key="1">
    <citation type="submission" date="2018-03" db="EMBL/GenBank/DDBJ databases">
        <title>Genomic Encyclopedia of Archaeal and Bacterial Type Strains, Phase II (KMG-II): from individual species to whole genera.</title>
        <authorList>
            <person name="Goeker M."/>
        </authorList>
    </citation>
    <scope>NUCLEOTIDE SEQUENCE [LARGE SCALE GENOMIC DNA]</scope>
    <source>
        <strain evidence="15 16">DSM 25027</strain>
    </source>
</reference>
<dbReference type="GO" id="GO:0009341">
    <property type="term" value="C:beta-galactosidase complex"/>
    <property type="evidence" value="ECO:0007669"/>
    <property type="project" value="InterPro"/>
</dbReference>
<dbReference type="SUPFAM" id="SSF49303">
    <property type="entry name" value="beta-Galactosidase/glucuronidase domain"/>
    <property type="match status" value="2"/>
</dbReference>
<dbReference type="InterPro" id="IPR014718">
    <property type="entry name" value="GH-type_carb-bd"/>
</dbReference>
<dbReference type="InterPro" id="IPR023230">
    <property type="entry name" value="Glyco_hydro_2_CS"/>
</dbReference>
<evidence type="ECO:0000256" key="10">
    <source>
        <dbReference type="ARBA" id="ARBA00023295"/>
    </source>
</evidence>
<dbReference type="PANTHER" id="PTHR46323:SF2">
    <property type="entry name" value="BETA-GALACTOSIDASE"/>
    <property type="match status" value="1"/>
</dbReference>
<evidence type="ECO:0000256" key="3">
    <source>
        <dbReference type="ARBA" id="ARBA00001959"/>
    </source>
</evidence>
<dbReference type="InterPro" id="IPR036156">
    <property type="entry name" value="Beta-gal/glucu_dom_sf"/>
</dbReference>
<dbReference type="Pfam" id="PF02929">
    <property type="entry name" value="Bgal_small_N"/>
    <property type="match status" value="1"/>
</dbReference>
<dbReference type="SUPFAM" id="SSF49785">
    <property type="entry name" value="Galactose-binding domain-like"/>
    <property type="match status" value="1"/>
</dbReference>
<dbReference type="Gene3D" id="2.60.120.260">
    <property type="entry name" value="Galactose-binding domain-like"/>
    <property type="match status" value="1"/>
</dbReference>
<gene>
    <name evidence="15" type="ORF">CLV81_2172</name>
</gene>
<evidence type="ECO:0000256" key="8">
    <source>
        <dbReference type="ARBA" id="ARBA00022801"/>
    </source>
</evidence>
<dbReference type="FunFam" id="3.20.20.80:FF:000018">
    <property type="entry name" value="Beta-galactosidase"/>
    <property type="match status" value="1"/>
</dbReference>
<dbReference type="OrthoDB" id="9801077at2"/>
<evidence type="ECO:0000256" key="7">
    <source>
        <dbReference type="ARBA" id="ARBA00013303"/>
    </source>
</evidence>
<dbReference type="InterPro" id="IPR011013">
    <property type="entry name" value="Gal_mutarotase_sf_dom"/>
</dbReference>
<dbReference type="GO" id="GO:0005990">
    <property type="term" value="P:lactose catabolic process"/>
    <property type="evidence" value="ECO:0007669"/>
    <property type="project" value="TreeGrafter"/>
</dbReference>
<dbReference type="InterPro" id="IPR006101">
    <property type="entry name" value="Glyco_hydro_2"/>
</dbReference>
<dbReference type="InterPro" id="IPR032312">
    <property type="entry name" value="LacZ_4"/>
</dbReference>
<keyword evidence="13" id="KW-0732">Signal</keyword>
<protein>
    <recommendedName>
        <fullName evidence="7 12">Beta-galactosidase</fullName>
        <ecNumber evidence="6 12">3.2.1.23</ecNumber>
    </recommendedName>
    <alternativeName>
        <fullName evidence="11 12">Lactase</fullName>
    </alternativeName>
</protein>
<comment type="cofactor">
    <cofactor evidence="2">
        <name>Ca(2+)</name>
        <dbReference type="ChEBI" id="CHEBI:29108"/>
    </cofactor>
</comment>
<comment type="caution">
    <text evidence="15">The sequence shown here is derived from an EMBL/GenBank/DDBJ whole genome shotgun (WGS) entry which is preliminary data.</text>
</comment>
<dbReference type="SUPFAM" id="SSF51445">
    <property type="entry name" value="(Trans)glycosidases"/>
    <property type="match status" value="1"/>
</dbReference>
<keyword evidence="16" id="KW-1185">Reference proteome</keyword>
<dbReference type="InterPro" id="IPR013783">
    <property type="entry name" value="Ig-like_fold"/>
</dbReference>
<evidence type="ECO:0000256" key="12">
    <source>
        <dbReference type="RuleBase" id="RU361154"/>
    </source>
</evidence>
<dbReference type="InterPro" id="IPR006102">
    <property type="entry name" value="Ig-like_GH2"/>
</dbReference>
<evidence type="ECO:0000256" key="6">
    <source>
        <dbReference type="ARBA" id="ARBA00012756"/>
    </source>
</evidence>
<evidence type="ECO:0000256" key="4">
    <source>
        <dbReference type="ARBA" id="ARBA00007401"/>
    </source>
</evidence>
<evidence type="ECO:0000313" key="16">
    <source>
        <dbReference type="Proteomes" id="UP000237640"/>
    </source>
</evidence>
<keyword evidence="10 12" id="KW-0326">Glycosidase</keyword>
<keyword evidence="8 12" id="KW-0378">Hydrolase</keyword>
<comment type="similarity">
    <text evidence="4 12">Belongs to the glycosyl hydrolase 2 family.</text>
</comment>
<evidence type="ECO:0000256" key="13">
    <source>
        <dbReference type="SAM" id="SignalP"/>
    </source>
</evidence>
<dbReference type="Gene3D" id="2.70.98.10">
    <property type="match status" value="1"/>
</dbReference>
<comment type="catalytic activity">
    <reaction evidence="1 12">
        <text>Hydrolysis of terminal non-reducing beta-D-galactose residues in beta-D-galactosides.</text>
        <dbReference type="EC" id="3.2.1.23"/>
    </reaction>
</comment>
<dbReference type="PROSITE" id="PS00608">
    <property type="entry name" value="GLYCOSYL_HYDROL_F2_2"/>
    <property type="match status" value="1"/>
</dbReference>
<dbReference type="PRINTS" id="PR00132">
    <property type="entry name" value="GLHYDRLASE2"/>
</dbReference>
<feature type="chain" id="PRO_5015393437" description="Beta-galactosidase" evidence="13">
    <location>
        <begin position="23"/>
        <end position="1081"/>
    </location>
</feature>
<dbReference type="InterPro" id="IPR008979">
    <property type="entry name" value="Galactose-bd-like_sf"/>
</dbReference>
<dbReference type="EMBL" id="PVYX01000002">
    <property type="protein sequence ID" value="PRX53785.1"/>
    <property type="molecule type" value="Genomic_DNA"/>
</dbReference>
<dbReference type="SUPFAM" id="SSF74650">
    <property type="entry name" value="Galactose mutarotase-like"/>
    <property type="match status" value="1"/>
</dbReference>
<feature type="domain" description="Beta galactosidase small chain/" evidence="14">
    <location>
        <begin position="785"/>
        <end position="1060"/>
    </location>
</feature>
<dbReference type="Gene3D" id="2.60.40.10">
    <property type="entry name" value="Immunoglobulins"/>
    <property type="match status" value="2"/>
</dbReference>
<keyword evidence="9" id="KW-0106">Calcium</keyword>
<evidence type="ECO:0000256" key="9">
    <source>
        <dbReference type="ARBA" id="ARBA00022837"/>
    </source>
</evidence>
<dbReference type="InterPro" id="IPR004199">
    <property type="entry name" value="B-gal_small/dom_5"/>
</dbReference>
<dbReference type="Pfam" id="PF02836">
    <property type="entry name" value="Glyco_hydro_2_C"/>
    <property type="match status" value="1"/>
</dbReference>
<dbReference type="Pfam" id="PF16353">
    <property type="entry name" value="LacZ_4"/>
    <property type="match status" value="1"/>
</dbReference>
<dbReference type="AlphaFoldDB" id="A0A2T0M8I4"/>
<dbReference type="GO" id="GO:0030246">
    <property type="term" value="F:carbohydrate binding"/>
    <property type="evidence" value="ECO:0007669"/>
    <property type="project" value="InterPro"/>
</dbReference>
<evidence type="ECO:0000256" key="2">
    <source>
        <dbReference type="ARBA" id="ARBA00001913"/>
    </source>
</evidence>
<dbReference type="InterPro" id="IPR017853">
    <property type="entry name" value="GH"/>
</dbReference>
<dbReference type="SMART" id="SM01038">
    <property type="entry name" value="Bgal_small_N"/>
    <property type="match status" value="1"/>
</dbReference>
<dbReference type="Pfam" id="PF00703">
    <property type="entry name" value="Glyco_hydro_2"/>
    <property type="match status" value="1"/>
</dbReference>
<sequence>MKKFHLLSVQNTLCIASCLLFAVHAFGFQQPNFQVFEDPTITSMNRLPSRSTSISYETEAAALKADRKASKRYKSLNGDWKFSWAPIPEQAPKDFHKVGYDDTDWKTIPVPSNWELQGYGTAIYTNIRYPFTPVNPPYVPEDDNPTGSYRTTFEVPLQWKDMQITLQFGGVSSAFYVWVNGEQVGYGQDSMLPSEFDITPFIKEGQNSLAVQVYRWSDGVYLEDQDHWRLSGIQRDVFITASPKVQLYDFFVKTRLNDTYEDAQLQIRPKIKIYDNQNIEDWSLEAQLFDETGKTVLKETLTKPIKDIVYEYYNQRGKPKFGLLEASIKNPKKWNAEHPNLYTLVFSLKDKEGNIQEYRSTKIGFRKVELIDGELFVNGASVLLYGVNRHDHDPIKGKVVDETLMLKDIKTMKQFNINAVRTSHYPNDPRWYELCDEYGIYLMDEANLETHQLGGYLSNRSEWGSAFLERATRMVERDKNHPSIIFWSLGNESGSGPNHQAMAGWIKNYDDTRFVHYEGAQTLNHQGSEFLNDPDYVDMMSRMYMPIQPMVDMANLNDDPRAVIWCEYAHSMGNSTGNLFKFWDAIRANKRMIGGYIWDWVNQGLLQKTEDGIPYYAYGGDMGDTKINDKNFCLNGIVDPDRKPQPSLWECKKIFQPIAVKAVDLEQGRLMVVNHHDFTNLNRYDLIWEVQEDGIKTQSGEVNNLNIAAKASKEIVLPIKKPRLKAGKSYHLTVSFLLKNNTPWVSAKHEVAWEQFNLPFEKPLPDFTLKKNDQISVDETSNGISFSTKDFEAKFKKETGALTAYIYKGVPLVTGDFIPHFWRPTTDNDRGGGRTPKKLAVWKEASENRKLLSFKNTEVDKDHQQVEVSYSLAKGMVTLNLKYDIFSNGVIRIENKAQIAEDAELPILPKYGMQVQLSKELDALQWFGRGPHENYSDRNHGAAIGLYQESVSEDFYEYIRPQESSNKTDVQWLTISNSKGLGFYVASDSNDLSVSAWPYTTKDIDEALHTYDLKPRDFITLNLDLAQMGVGGDDSWSKNALPQEEFRVQPENHQYSFVLIPIENAQIKQRYALPGEAAKTN</sequence>
<dbReference type="RefSeq" id="WP_106145125.1">
    <property type="nucleotide sequence ID" value="NZ_PVYX01000002.1"/>
</dbReference>
<dbReference type="Pfam" id="PF02837">
    <property type="entry name" value="Glyco_hydro_2_N"/>
    <property type="match status" value="1"/>
</dbReference>
<name>A0A2T0M8I4_9FLAO</name>
<dbReference type="PANTHER" id="PTHR46323">
    <property type="entry name" value="BETA-GALACTOSIDASE"/>
    <property type="match status" value="1"/>
</dbReference>
<dbReference type="Gene3D" id="3.20.20.80">
    <property type="entry name" value="Glycosidases"/>
    <property type="match status" value="1"/>
</dbReference>
<dbReference type="InterPro" id="IPR023232">
    <property type="entry name" value="Glyco_hydro_2_AS"/>
</dbReference>
<feature type="signal peptide" evidence="13">
    <location>
        <begin position="1"/>
        <end position="22"/>
    </location>
</feature>
<dbReference type="InterPro" id="IPR006103">
    <property type="entry name" value="Glyco_hydro_2_cat"/>
</dbReference>
<evidence type="ECO:0000259" key="14">
    <source>
        <dbReference type="SMART" id="SM01038"/>
    </source>
</evidence>
<dbReference type="GO" id="GO:0004565">
    <property type="term" value="F:beta-galactosidase activity"/>
    <property type="evidence" value="ECO:0007669"/>
    <property type="project" value="UniProtKB-EC"/>
</dbReference>
<dbReference type="InterPro" id="IPR006104">
    <property type="entry name" value="Glyco_hydro_2_N"/>
</dbReference>
<dbReference type="Proteomes" id="UP000237640">
    <property type="component" value="Unassembled WGS sequence"/>
</dbReference>
<proteinExistence type="inferred from homology"/>
<evidence type="ECO:0000313" key="15">
    <source>
        <dbReference type="EMBL" id="PRX53785.1"/>
    </source>
</evidence>
<dbReference type="InterPro" id="IPR050347">
    <property type="entry name" value="Bact_Beta-galactosidase"/>
</dbReference>
<organism evidence="15 16">
    <name type="scientific">Flagellimonas meridianipacifica</name>
    <dbReference type="NCBI Taxonomy" id="1080225"/>
    <lineage>
        <taxon>Bacteria</taxon>
        <taxon>Pseudomonadati</taxon>
        <taxon>Bacteroidota</taxon>
        <taxon>Flavobacteriia</taxon>
        <taxon>Flavobacteriales</taxon>
        <taxon>Flavobacteriaceae</taxon>
        <taxon>Flagellimonas</taxon>
    </lineage>
</organism>
<accession>A0A2T0M8I4</accession>